<accession>D7BJX4</accession>
<dbReference type="STRING" id="644284.Arch_1249"/>
<dbReference type="AlphaFoldDB" id="D7BJX4"/>
<dbReference type="SMART" id="SM00852">
    <property type="entry name" value="MoCF_biosynth"/>
    <property type="match status" value="1"/>
</dbReference>
<proteinExistence type="predicted"/>
<dbReference type="SUPFAM" id="SSF54690">
    <property type="entry name" value="Molybdopterin synthase subunit MoaE"/>
    <property type="match status" value="1"/>
</dbReference>
<dbReference type="KEGG" id="ahe:Arch_1249"/>
<dbReference type="InterPro" id="IPR003448">
    <property type="entry name" value="Mopterin_biosynth_MoaE"/>
</dbReference>
<dbReference type="PANTHER" id="PTHR43764">
    <property type="entry name" value="MOLYBDENUM COFACTOR BIOSYNTHESIS"/>
    <property type="match status" value="1"/>
</dbReference>
<evidence type="ECO:0000313" key="4">
    <source>
        <dbReference type="EMBL" id="ADH92954.1"/>
    </source>
</evidence>
<dbReference type="Proteomes" id="UP000000376">
    <property type="component" value="Chromosome"/>
</dbReference>
<evidence type="ECO:0000256" key="1">
    <source>
        <dbReference type="ARBA" id="ARBA00005046"/>
    </source>
</evidence>
<dbReference type="GO" id="GO:0006777">
    <property type="term" value="P:Mo-molybdopterin cofactor biosynthetic process"/>
    <property type="evidence" value="ECO:0007669"/>
    <property type="project" value="UniProtKB-KW"/>
</dbReference>
<dbReference type="InterPro" id="IPR036425">
    <property type="entry name" value="MoaB/Mog-like_dom_sf"/>
</dbReference>
<dbReference type="Gene3D" id="3.90.1170.40">
    <property type="entry name" value="Molybdopterin biosynthesis MoaE subunit"/>
    <property type="match status" value="1"/>
</dbReference>
<evidence type="ECO:0000256" key="2">
    <source>
        <dbReference type="ARBA" id="ARBA00023150"/>
    </source>
</evidence>
<keyword evidence="5" id="KW-1185">Reference proteome</keyword>
<comment type="pathway">
    <text evidence="1">Cofactor biosynthesis; molybdopterin biosynthesis.</text>
</comment>
<gene>
    <name evidence="4" type="ordered locus">Arch_1249</name>
</gene>
<dbReference type="InterPro" id="IPR036563">
    <property type="entry name" value="MoaE_sf"/>
</dbReference>
<organism evidence="4 5">
    <name type="scientific">Arcanobacterium haemolyticum (strain ATCC 9345 / DSM 20595 / CCM 5947 / CCUG 17215 / LMG 16163 / NBRC 15585 / NCTC 8452 / 11018)</name>
    <dbReference type="NCBI Taxonomy" id="644284"/>
    <lineage>
        <taxon>Bacteria</taxon>
        <taxon>Bacillati</taxon>
        <taxon>Actinomycetota</taxon>
        <taxon>Actinomycetes</taxon>
        <taxon>Actinomycetales</taxon>
        <taxon>Actinomycetaceae</taxon>
        <taxon>Arcanobacterium</taxon>
    </lineage>
</organism>
<evidence type="ECO:0000259" key="3">
    <source>
        <dbReference type="SMART" id="SM00852"/>
    </source>
</evidence>
<dbReference type="CDD" id="cd00756">
    <property type="entry name" value="MoaE"/>
    <property type="match status" value="1"/>
</dbReference>
<sequence length="330" mass="35248">MNPNAVKFAVITVSDRVSRGVREDGSGPLAQELLAEFGSVVYSCVVPDGIEPVQGAIHDAMKAGAQIILTSGGTGITRRDQTPQAISSILTYDIPGIPAMIREQSKVATSALTRSVAGVIDDGEDRSVVISLPGSPGGVAEGIAIISGLFSHLADQLADGDHDTHHTSHHHSDHMERTLELAHSFEPSQGLGEVMIADVQENPIDMVSLEESVTCDAAGAITSFCGRVRNHDHRKGVTSIDYSAHPSATGIIQRIARKVATEHGLHKIAVIHRYGHLEVGDIALGVAVSSDHRKESFRAVEDLVERIKLELPVWKKQEFTDGSSQWSGMA</sequence>
<dbReference type="InterPro" id="IPR001453">
    <property type="entry name" value="MoaB/Mog_dom"/>
</dbReference>
<dbReference type="eggNOG" id="COG0314">
    <property type="taxonomic scope" value="Bacteria"/>
</dbReference>
<dbReference type="EMBL" id="CP002045">
    <property type="protein sequence ID" value="ADH92954.1"/>
    <property type="molecule type" value="Genomic_DNA"/>
</dbReference>
<dbReference type="RefSeq" id="WP_013170446.1">
    <property type="nucleotide sequence ID" value="NC_014218.1"/>
</dbReference>
<dbReference type="SUPFAM" id="SSF53218">
    <property type="entry name" value="Molybdenum cofactor biosynthesis proteins"/>
    <property type="match status" value="1"/>
</dbReference>
<dbReference type="Pfam" id="PF00994">
    <property type="entry name" value="MoCF_biosynth"/>
    <property type="match status" value="1"/>
</dbReference>
<dbReference type="NCBIfam" id="TIGR00177">
    <property type="entry name" value="molyb_syn"/>
    <property type="match status" value="1"/>
</dbReference>
<reference evidence="4 5" key="1">
    <citation type="journal article" date="2010" name="Stand. Genomic Sci.">
        <title>Complete genome sequence of Arcanobacterium haemolyticum type strain (11018).</title>
        <authorList>
            <person name="Yasawong M."/>
            <person name="Teshima H."/>
            <person name="Lapidus A."/>
            <person name="Nolan M."/>
            <person name="Lucas S."/>
            <person name="Glavina Del Rio T."/>
            <person name="Tice H."/>
            <person name="Cheng J."/>
            <person name="Bruce D."/>
            <person name="Detter C."/>
            <person name="Tapia R."/>
            <person name="Han C."/>
            <person name="Goodwin L."/>
            <person name="Pitluck S."/>
            <person name="Liolios K."/>
            <person name="Ivanova N."/>
            <person name="Mavromatis K."/>
            <person name="Mikhailova N."/>
            <person name="Pati A."/>
            <person name="Chen A."/>
            <person name="Palaniappan K."/>
            <person name="Land M."/>
            <person name="Hauser L."/>
            <person name="Chang Y."/>
            <person name="Jeffries C."/>
            <person name="Rohde M."/>
            <person name="Sikorski J."/>
            <person name="Pukall R."/>
            <person name="Goker M."/>
            <person name="Woyke T."/>
            <person name="Bristow J."/>
            <person name="Eisen J."/>
            <person name="Markowitz V."/>
            <person name="Hugenholtz P."/>
            <person name="Kyrpides N."/>
            <person name="Klenk H."/>
        </authorList>
    </citation>
    <scope>NUCLEOTIDE SEQUENCE [LARGE SCALE GENOMIC DNA]</scope>
    <source>
        <strain evidence="5">ATCC 9345 / DSM 20595 / CCUG 17215 / LMG 16163 / NBRC 15585 / NCTC 8452 / 11018</strain>
    </source>
</reference>
<dbReference type="Pfam" id="PF02391">
    <property type="entry name" value="MoaE"/>
    <property type="match status" value="1"/>
</dbReference>
<feature type="domain" description="MoaB/Mog" evidence="3">
    <location>
        <begin position="9"/>
        <end position="153"/>
    </location>
</feature>
<dbReference type="eggNOG" id="COG0521">
    <property type="taxonomic scope" value="Bacteria"/>
</dbReference>
<dbReference type="PANTHER" id="PTHR43764:SF1">
    <property type="entry name" value="MOLYBDOPTERIN MOLYBDOTRANSFERASE"/>
    <property type="match status" value="1"/>
</dbReference>
<dbReference type="OrthoDB" id="9794429at2"/>
<dbReference type="Gene3D" id="3.40.980.10">
    <property type="entry name" value="MoaB/Mog-like domain"/>
    <property type="match status" value="1"/>
</dbReference>
<dbReference type="InterPro" id="IPR051920">
    <property type="entry name" value="MPT_Adenylyltrnsfr/MoaC-Rel"/>
</dbReference>
<evidence type="ECO:0000313" key="5">
    <source>
        <dbReference type="Proteomes" id="UP000000376"/>
    </source>
</evidence>
<dbReference type="HOGENOM" id="CLU_060323_0_0_11"/>
<name>D7BJX4_ARCHD</name>
<keyword evidence="2" id="KW-0501">Molybdenum cofactor biosynthesis</keyword>
<protein>
    <submittedName>
        <fullName evidence="4">Molybdopterin biosynthesis MoaE protein</fullName>
    </submittedName>
</protein>
<dbReference type="CDD" id="cd00886">
    <property type="entry name" value="MogA_MoaB"/>
    <property type="match status" value="1"/>
</dbReference>